<dbReference type="InterPro" id="IPR050639">
    <property type="entry name" value="SSR_resolvase"/>
</dbReference>
<dbReference type="Pfam" id="PF00239">
    <property type="entry name" value="Resolvase"/>
    <property type="match status" value="1"/>
</dbReference>
<feature type="domain" description="Resolvase/invertase-type recombinase catalytic" evidence="1">
    <location>
        <begin position="17"/>
        <end position="169"/>
    </location>
</feature>
<reference evidence="3" key="2">
    <citation type="journal article" date="2021" name="PeerJ">
        <title>Extensive microbial diversity within the chicken gut microbiome revealed by metagenomics and culture.</title>
        <authorList>
            <person name="Gilroy R."/>
            <person name="Ravi A."/>
            <person name="Getino M."/>
            <person name="Pursley I."/>
            <person name="Horton D.L."/>
            <person name="Alikhan N.F."/>
            <person name="Baker D."/>
            <person name="Gharbi K."/>
            <person name="Hall N."/>
            <person name="Watson M."/>
            <person name="Adriaenssens E.M."/>
            <person name="Foster-Nyarko E."/>
            <person name="Jarju S."/>
            <person name="Secka A."/>
            <person name="Antonio M."/>
            <person name="Oren A."/>
            <person name="Chaudhuri R.R."/>
            <person name="La Ragione R."/>
            <person name="Hildebrand F."/>
            <person name="Pallen M.J."/>
        </authorList>
    </citation>
    <scope>NUCLEOTIDE SEQUENCE</scope>
    <source>
        <strain evidence="3">6276</strain>
    </source>
</reference>
<dbReference type="InterPro" id="IPR011109">
    <property type="entry name" value="DNA_bind_recombinase_dom"/>
</dbReference>
<evidence type="ECO:0000313" key="4">
    <source>
        <dbReference type="Proteomes" id="UP000823928"/>
    </source>
</evidence>
<dbReference type="InterPro" id="IPR036162">
    <property type="entry name" value="Resolvase-like_N_sf"/>
</dbReference>
<name>A0A9D1EXN6_9BACT</name>
<comment type="caution">
    <text evidence="3">The sequence shown here is derived from an EMBL/GenBank/DDBJ whole genome shotgun (WGS) entry which is preliminary data.</text>
</comment>
<dbReference type="Pfam" id="PF07508">
    <property type="entry name" value="Recombinase"/>
    <property type="match status" value="1"/>
</dbReference>
<evidence type="ECO:0000313" key="3">
    <source>
        <dbReference type="EMBL" id="HIS35738.1"/>
    </source>
</evidence>
<protein>
    <submittedName>
        <fullName evidence="3">Recombinase family protein</fullName>
    </submittedName>
</protein>
<evidence type="ECO:0000259" key="2">
    <source>
        <dbReference type="PROSITE" id="PS51737"/>
    </source>
</evidence>
<dbReference type="PANTHER" id="PTHR30461">
    <property type="entry name" value="DNA-INVERTASE FROM LAMBDOID PROPHAGE"/>
    <property type="match status" value="1"/>
</dbReference>
<dbReference type="Gene3D" id="3.40.50.1390">
    <property type="entry name" value="Resolvase, N-terminal catalytic domain"/>
    <property type="match status" value="1"/>
</dbReference>
<dbReference type="EMBL" id="DVIU01000079">
    <property type="protein sequence ID" value="HIS35738.1"/>
    <property type="molecule type" value="Genomic_DNA"/>
</dbReference>
<dbReference type="PROSITE" id="PS51736">
    <property type="entry name" value="RECOMBINASES_3"/>
    <property type="match status" value="1"/>
</dbReference>
<accession>A0A9D1EXN6</accession>
<feature type="domain" description="Recombinase" evidence="2">
    <location>
        <begin position="177"/>
        <end position="282"/>
    </location>
</feature>
<dbReference type="CDD" id="cd03768">
    <property type="entry name" value="SR_ResInv"/>
    <property type="match status" value="1"/>
</dbReference>
<dbReference type="InterPro" id="IPR038109">
    <property type="entry name" value="DNA_bind_recomb_sf"/>
</dbReference>
<dbReference type="PANTHER" id="PTHR30461:SF23">
    <property type="entry name" value="DNA RECOMBINASE-RELATED"/>
    <property type="match status" value="1"/>
</dbReference>
<reference evidence="3" key="1">
    <citation type="submission" date="2020-10" db="EMBL/GenBank/DDBJ databases">
        <authorList>
            <person name="Gilroy R."/>
        </authorList>
    </citation>
    <scope>NUCLEOTIDE SEQUENCE</scope>
    <source>
        <strain evidence="3">6276</strain>
    </source>
</reference>
<dbReference type="SUPFAM" id="SSF53041">
    <property type="entry name" value="Resolvase-like"/>
    <property type="match status" value="1"/>
</dbReference>
<dbReference type="Proteomes" id="UP000823928">
    <property type="component" value="Unassembled WGS sequence"/>
</dbReference>
<dbReference type="PROSITE" id="PS51737">
    <property type="entry name" value="RECOMBINASE_DNA_BIND"/>
    <property type="match status" value="1"/>
</dbReference>
<dbReference type="InterPro" id="IPR006119">
    <property type="entry name" value="Resolv_N"/>
</dbReference>
<organism evidence="3 4">
    <name type="scientific">Candidatus Scatousia excrementigallinarum</name>
    <dbReference type="NCBI Taxonomy" id="2840935"/>
    <lineage>
        <taxon>Bacteria</taxon>
        <taxon>Candidatus Scatousia</taxon>
    </lineage>
</organism>
<gene>
    <name evidence="3" type="ORF">IAC10_03795</name>
</gene>
<evidence type="ECO:0000259" key="1">
    <source>
        <dbReference type="PROSITE" id="PS51736"/>
    </source>
</evidence>
<dbReference type="GO" id="GO:0003677">
    <property type="term" value="F:DNA binding"/>
    <property type="evidence" value="ECO:0007669"/>
    <property type="project" value="InterPro"/>
</dbReference>
<dbReference type="AlphaFoldDB" id="A0A9D1EXN6"/>
<proteinExistence type="predicted"/>
<sequence length="537" mass="62347">MEWQEILRGGMMQKKIRCAIYTRKSTEEGLEQDFNSLDAQREACEAYIKSQMHEGWVLLDKQYNDGGYSGGTMERPAFKELLKDIENDEIDIVVVYKVDRLTRSLMDFSKIIDIFDNHNASFVSITQHFNTTTSMGRLTLNILLSFAQFEREVTGERIRDKFEASRKKGLWLSGTSPYGYEKDEHHMLHPQQPYADNVRIIYESYLEIKNVLKLKKYLAEQKILTRSGKELAKGSLYHILSNKVYLGKITHKNKEYDGLHDPIISEELFNNVQNLLKANSVQRKHSTNAKSGSLLAGLLYDDKGNKMSPSYSNGNNRHYRYYVSMSIKNPIDYERGEITKLSAGEIETFVQNDFVKLFKNTRKIQGYLESYSVEQQKLMLNLMKIYEVDKIFLRTAIKRVDLKTNCISISYDINYIIKYFATLAFNAEFKHSEQDAQIITKCIEVRISLTPQRQNKIIIPGKANYNMKLIQAIVKSFWYNKLGAERRLPPEARNGNNKRLRKLRFLPPEIIESIMNGTQDPDLTVKKLIALSENFCK</sequence>
<dbReference type="GO" id="GO:0000150">
    <property type="term" value="F:DNA strand exchange activity"/>
    <property type="evidence" value="ECO:0007669"/>
    <property type="project" value="InterPro"/>
</dbReference>
<dbReference type="SMART" id="SM00857">
    <property type="entry name" value="Resolvase"/>
    <property type="match status" value="1"/>
</dbReference>
<dbReference type="Gene3D" id="3.90.1750.20">
    <property type="entry name" value="Putative Large Serine Recombinase, Chain B, Domain 2"/>
    <property type="match status" value="1"/>
</dbReference>